<protein>
    <recommendedName>
        <fullName evidence="4">Gag-like protein</fullName>
    </recommendedName>
</protein>
<keyword evidence="3" id="KW-1185">Reference proteome</keyword>
<name>A0ABD2P6A9_9CUCU</name>
<comment type="caution">
    <text evidence="2">The sequence shown here is derived from an EMBL/GenBank/DDBJ whole genome shotgun (WGS) entry which is preliminary data.</text>
</comment>
<evidence type="ECO:0000313" key="2">
    <source>
        <dbReference type="EMBL" id="KAL3286410.1"/>
    </source>
</evidence>
<evidence type="ECO:0000313" key="3">
    <source>
        <dbReference type="Proteomes" id="UP001516400"/>
    </source>
</evidence>
<gene>
    <name evidence="2" type="ORF">HHI36_000919</name>
</gene>
<organism evidence="2 3">
    <name type="scientific">Cryptolaemus montrouzieri</name>
    <dbReference type="NCBI Taxonomy" id="559131"/>
    <lineage>
        <taxon>Eukaryota</taxon>
        <taxon>Metazoa</taxon>
        <taxon>Ecdysozoa</taxon>
        <taxon>Arthropoda</taxon>
        <taxon>Hexapoda</taxon>
        <taxon>Insecta</taxon>
        <taxon>Pterygota</taxon>
        <taxon>Neoptera</taxon>
        <taxon>Endopterygota</taxon>
        <taxon>Coleoptera</taxon>
        <taxon>Polyphaga</taxon>
        <taxon>Cucujiformia</taxon>
        <taxon>Coccinelloidea</taxon>
        <taxon>Coccinellidae</taxon>
        <taxon>Scymninae</taxon>
        <taxon>Scymnini</taxon>
        <taxon>Cryptolaemus</taxon>
    </lineage>
</organism>
<evidence type="ECO:0008006" key="4">
    <source>
        <dbReference type="Google" id="ProtNLM"/>
    </source>
</evidence>
<evidence type="ECO:0000256" key="1">
    <source>
        <dbReference type="SAM" id="MobiDB-lite"/>
    </source>
</evidence>
<reference evidence="2 3" key="1">
    <citation type="journal article" date="2021" name="BMC Biol.">
        <title>Horizontally acquired antibacterial genes associated with adaptive radiation of ladybird beetles.</title>
        <authorList>
            <person name="Li H.S."/>
            <person name="Tang X.F."/>
            <person name="Huang Y.H."/>
            <person name="Xu Z.Y."/>
            <person name="Chen M.L."/>
            <person name="Du X.Y."/>
            <person name="Qiu B.Y."/>
            <person name="Chen P.T."/>
            <person name="Zhang W."/>
            <person name="Slipinski A."/>
            <person name="Escalona H.E."/>
            <person name="Waterhouse R.M."/>
            <person name="Zwick A."/>
            <person name="Pang H."/>
        </authorList>
    </citation>
    <scope>NUCLEOTIDE SEQUENCE [LARGE SCALE GENOMIC DNA]</scope>
    <source>
        <strain evidence="2">SYSU2018</strain>
    </source>
</reference>
<feature type="compositionally biased region" description="Low complexity" evidence="1">
    <location>
        <begin position="1"/>
        <end position="21"/>
    </location>
</feature>
<feature type="region of interest" description="Disordered" evidence="1">
    <location>
        <begin position="1"/>
        <end position="69"/>
    </location>
</feature>
<dbReference type="EMBL" id="JABFTP020000185">
    <property type="protein sequence ID" value="KAL3286410.1"/>
    <property type="molecule type" value="Genomic_DNA"/>
</dbReference>
<dbReference type="Proteomes" id="UP001516400">
    <property type="component" value="Unassembled WGS sequence"/>
</dbReference>
<feature type="compositionally biased region" description="Low complexity" evidence="1">
    <location>
        <begin position="35"/>
        <end position="63"/>
    </location>
</feature>
<sequence>MTNGISPKTSSPKKSFPATKANDGDFQIVTRSRRTSTSSKSSSISKISAISSNSSSSTSRSSTPNGDETKIRATAHKYVIRNIPNQFSTQRELYKLVRPTALRIIQLKANFNKTALVECSTPAPPNFQKTLQEIVGTPSISFEPLTKNNPHTPSNPNIPRKTLYSCVVKFIPLDYSVEEIEEHLKASNISFHKCWRITAKSTNKPTTLIRVVTWCKHSIDKLLIHGFPIYGRIHEVEPSKVPPLLVKYCSTCQKTGHMAQDYQEKPACASCGENHRSTACPSMKNQIP</sequence>
<accession>A0ABD2P6A9</accession>
<dbReference type="AlphaFoldDB" id="A0ABD2P6A9"/>
<proteinExistence type="predicted"/>